<proteinExistence type="predicted"/>
<dbReference type="EMBL" id="DF820459">
    <property type="protein sequence ID" value="GAK53679.1"/>
    <property type="molecule type" value="Genomic_DNA"/>
</dbReference>
<evidence type="ECO:0008006" key="4">
    <source>
        <dbReference type="Google" id="ProtNLM"/>
    </source>
</evidence>
<sequence length="216" mass="25265">MENFIDLFLMLLIVVVIVITGGLIFLFLKDPIAAYRVVWSIAGIIFAGTGVAGWKFYQKKRLGSYKSTLQELLQLYKEITQTTRYLDSTTKKTIRTYFPKIRQLRYEAQRRIYKILEIEKDLRKIEKQQFTDSLHALSSSAVSRYKVNINAIERAKSQHLQDIQHIIRFFHEINTQLLALKYTNEKTIIQDKIAEMIDDLLIDMQTLEEITGNTPQ</sequence>
<dbReference type="Proteomes" id="UP000030700">
    <property type="component" value="Unassembled WGS sequence"/>
</dbReference>
<keyword evidence="1" id="KW-1133">Transmembrane helix</keyword>
<reference evidence="2" key="1">
    <citation type="journal article" date="2015" name="PeerJ">
        <title>First genomic representation of candidate bacterial phylum KSB3 points to enhanced environmental sensing as a trigger of wastewater bulking.</title>
        <authorList>
            <person name="Sekiguchi Y."/>
            <person name="Ohashi A."/>
            <person name="Parks D.H."/>
            <person name="Yamauchi T."/>
            <person name="Tyson G.W."/>
            <person name="Hugenholtz P."/>
        </authorList>
    </citation>
    <scope>NUCLEOTIDE SEQUENCE [LARGE SCALE GENOMIC DNA]</scope>
</reference>
<keyword evidence="1" id="KW-0472">Membrane</keyword>
<evidence type="ECO:0000313" key="2">
    <source>
        <dbReference type="EMBL" id="GAK53679.1"/>
    </source>
</evidence>
<protein>
    <recommendedName>
        <fullName evidence="4">5-bromo-4-chloroindolyl phosphate hydrolysis protein</fullName>
    </recommendedName>
</protein>
<feature type="transmembrane region" description="Helical" evidence="1">
    <location>
        <begin position="34"/>
        <end position="57"/>
    </location>
</feature>
<organism evidence="2">
    <name type="scientific">Candidatus Moduliflexus flocculans</name>
    <dbReference type="NCBI Taxonomy" id="1499966"/>
    <lineage>
        <taxon>Bacteria</taxon>
        <taxon>Candidatus Moduliflexota</taxon>
        <taxon>Candidatus Moduliflexia</taxon>
        <taxon>Candidatus Moduliflexales</taxon>
        <taxon>Candidatus Moduliflexaceae</taxon>
    </lineage>
</organism>
<dbReference type="AlphaFoldDB" id="A0A0S6W570"/>
<name>A0A0S6W570_9BACT</name>
<feature type="transmembrane region" description="Helical" evidence="1">
    <location>
        <begin position="7"/>
        <end position="28"/>
    </location>
</feature>
<dbReference type="HOGENOM" id="CLU_1275619_0_0_0"/>
<keyword evidence="3" id="KW-1185">Reference proteome</keyword>
<keyword evidence="1" id="KW-0812">Transmembrane</keyword>
<evidence type="ECO:0000256" key="1">
    <source>
        <dbReference type="SAM" id="Phobius"/>
    </source>
</evidence>
<evidence type="ECO:0000313" key="3">
    <source>
        <dbReference type="Proteomes" id="UP000030700"/>
    </source>
</evidence>
<accession>A0A0S6W570</accession>
<gene>
    <name evidence="2" type="ORF">U14_04946</name>
</gene>